<feature type="binding site" evidence="8">
    <location>
        <begin position="77"/>
        <end position="84"/>
    </location>
    <ligand>
        <name>substrate</name>
    </ligand>
</feature>
<dbReference type="HAMAP" id="MF_00013">
    <property type="entry name" value="LipB"/>
    <property type="match status" value="1"/>
</dbReference>
<organism evidence="11 12">
    <name type="scientific">Henosepilachna vigintioctopunctata</name>
    <dbReference type="NCBI Taxonomy" id="420089"/>
    <lineage>
        <taxon>Eukaryota</taxon>
        <taxon>Metazoa</taxon>
        <taxon>Ecdysozoa</taxon>
        <taxon>Arthropoda</taxon>
        <taxon>Hexapoda</taxon>
        <taxon>Insecta</taxon>
        <taxon>Pterygota</taxon>
        <taxon>Neoptera</taxon>
        <taxon>Endopterygota</taxon>
        <taxon>Coleoptera</taxon>
        <taxon>Polyphaga</taxon>
        <taxon>Cucujiformia</taxon>
        <taxon>Coccinelloidea</taxon>
        <taxon>Coccinellidae</taxon>
        <taxon>Epilachninae</taxon>
        <taxon>Epilachnini</taxon>
        <taxon>Henosepilachna</taxon>
    </lineage>
</organism>
<evidence type="ECO:0000256" key="6">
    <source>
        <dbReference type="PIRNR" id="PIRNR016262"/>
    </source>
</evidence>
<dbReference type="GO" id="GO:0009249">
    <property type="term" value="P:protein lipoylation"/>
    <property type="evidence" value="ECO:0007669"/>
    <property type="project" value="InterPro"/>
</dbReference>
<keyword evidence="5 6" id="KW-0012">Acyltransferase</keyword>
<dbReference type="PROSITE" id="PS01313">
    <property type="entry name" value="LIPB"/>
    <property type="match status" value="1"/>
</dbReference>
<sequence>MSLAIKVLNVGRINYGTALKLQEYFAKKHLNKKDNSNIVLLLEHNPVYTVGIRNSNFSIQEEERLKLLGADFYHTNRGGLITFHGPGQLITYPILNLKDFKLTMRCYVSNLEKMVISICSNLGLTAYTCQHTGVWINDKKVCAIGVHGSRYITTHGLALNCSLDVLRWFEHIIPCGLEGKGVTSLTQEMKKNYSVRDAAAAMTISFCETFKCNFVDFSREEAAFIMESVLDCADAKSTHQKV</sequence>
<dbReference type="GO" id="GO:0033819">
    <property type="term" value="F:lipoyl(octanoyl) transferase activity"/>
    <property type="evidence" value="ECO:0007669"/>
    <property type="project" value="UniProtKB-EC"/>
</dbReference>
<dbReference type="InterPro" id="IPR004143">
    <property type="entry name" value="BPL_LPL_catalytic"/>
</dbReference>
<dbReference type="FunFam" id="3.30.930.10:FF:000035">
    <property type="entry name" value="Putative lipoyltransferase 2, mitochondrial"/>
    <property type="match status" value="1"/>
</dbReference>
<dbReference type="GO" id="GO:0005739">
    <property type="term" value="C:mitochondrion"/>
    <property type="evidence" value="ECO:0007669"/>
    <property type="project" value="UniProtKB-SubCell"/>
</dbReference>
<feature type="binding site" evidence="8">
    <location>
        <begin position="156"/>
        <end position="158"/>
    </location>
    <ligand>
        <name>substrate</name>
    </ligand>
</feature>
<comment type="catalytic activity">
    <reaction evidence="6">
        <text>octanoyl-[ACP] + L-lysyl-[protein] = N(6)-octanoyl-L-lysyl-[protein] + holo-[ACP] + H(+)</text>
        <dbReference type="Rhea" id="RHEA:17665"/>
        <dbReference type="Rhea" id="RHEA-COMP:9636"/>
        <dbReference type="Rhea" id="RHEA-COMP:9685"/>
        <dbReference type="Rhea" id="RHEA-COMP:9752"/>
        <dbReference type="Rhea" id="RHEA-COMP:9928"/>
        <dbReference type="ChEBI" id="CHEBI:15378"/>
        <dbReference type="ChEBI" id="CHEBI:29969"/>
        <dbReference type="ChEBI" id="CHEBI:64479"/>
        <dbReference type="ChEBI" id="CHEBI:78463"/>
        <dbReference type="ChEBI" id="CHEBI:78809"/>
        <dbReference type="EC" id="2.3.1.181"/>
    </reaction>
</comment>
<keyword evidence="12" id="KW-1185">Reference proteome</keyword>
<protein>
    <recommendedName>
        <fullName evidence="6">Octanoyl-[acyl-carrier-protein]:protein N-octanoyltransferase LIPT2, mitochondrial</fullName>
        <ecNumber evidence="6">2.3.1.181</ecNumber>
    </recommendedName>
</protein>
<evidence type="ECO:0000313" key="11">
    <source>
        <dbReference type="EMBL" id="KAK9884137.1"/>
    </source>
</evidence>
<evidence type="ECO:0000256" key="5">
    <source>
        <dbReference type="ARBA" id="ARBA00023315"/>
    </source>
</evidence>
<feature type="domain" description="BPL/LPL catalytic" evidence="10">
    <location>
        <begin position="33"/>
        <end position="214"/>
    </location>
</feature>
<dbReference type="PANTHER" id="PTHR10993:SF7">
    <property type="entry name" value="LIPOYLTRANSFERASE 2, MITOCHONDRIAL-RELATED"/>
    <property type="match status" value="1"/>
</dbReference>
<dbReference type="PANTHER" id="PTHR10993">
    <property type="entry name" value="OCTANOYLTRANSFERASE"/>
    <property type="match status" value="1"/>
</dbReference>
<dbReference type="EC" id="2.3.1.181" evidence="6"/>
<comment type="similarity">
    <text evidence="3 6">Belongs to the LipB family.</text>
</comment>
<dbReference type="NCBIfam" id="TIGR00214">
    <property type="entry name" value="lipB"/>
    <property type="match status" value="1"/>
</dbReference>
<evidence type="ECO:0000256" key="9">
    <source>
        <dbReference type="PIRSR" id="PIRSR016262-3"/>
    </source>
</evidence>
<dbReference type="Gene3D" id="3.30.930.10">
    <property type="entry name" value="Bira Bifunctional Protein, Domain 2"/>
    <property type="match status" value="1"/>
</dbReference>
<evidence type="ECO:0000256" key="2">
    <source>
        <dbReference type="ARBA" id="ARBA00004821"/>
    </source>
</evidence>
<dbReference type="SUPFAM" id="SSF55681">
    <property type="entry name" value="Class II aaRS and biotin synthetases"/>
    <property type="match status" value="1"/>
</dbReference>
<comment type="caution">
    <text evidence="11">The sequence shown here is derived from an EMBL/GenBank/DDBJ whole genome shotgun (WGS) entry which is preliminary data.</text>
</comment>
<feature type="site" description="Lowers pKa of active site Cys" evidence="9">
    <location>
        <position position="140"/>
    </location>
</feature>
<evidence type="ECO:0000256" key="3">
    <source>
        <dbReference type="ARBA" id="ARBA00007907"/>
    </source>
</evidence>
<dbReference type="AlphaFoldDB" id="A0AAW1UUI3"/>
<comment type="subcellular location">
    <subcellularLocation>
        <location evidence="1 6">Mitochondrion</location>
    </subcellularLocation>
</comment>
<evidence type="ECO:0000259" key="10">
    <source>
        <dbReference type="PROSITE" id="PS51733"/>
    </source>
</evidence>
<dbReference type="InterPro" id="IPR020605">
    <property type="entry name" value="Octanoyltransferase_CS"/>
</dbReference>
<proteinExistence type="inferred from homology"/>
<feature type="active site" description="Acyl-thioester intermediate" evidence="7">
    <location>
        <position position="175"/>
    </location>
</feature>
<feature type="binding site" evidence="8">
    <location>
        <begin position="143"/>
        <end position="145"/>
    </location>
    <ligand>
        <name>substrate</name>
    </ligand>
</feature>
<keyword evidence="4 6" id="KW-0808">Transferase</keyword>
<name>A0AAW1UUI3_9CUCU</name>
<evidence type="ECO:0000256" key="4">
    <source>
        <dbReference type="ARBA" id="ARBA00022679"/>
    </source>
</evidence>
<dbReference type="PROSITE" id="PS51733">
    <property type="entry name" value="BPL_LPL_CATALYTIC"/>
    <property type="match status" value="1"/>
</dbReference>
<evidence type="ECO:0000256" key="1">
    <source>
        <dbReference type="ARBA" id="ARBA00004173"/>
    </source>
</evidence>
<comment type="pathway">
    <text evidence="2 6">Protein modification; protein lipoylation via endogenous pathway; protein N(6)-(lipoyl)lysine from octanoyl-[acyl-carrier-protein]: step 1/2.</text>
</comment>
<dbReference type="CDD" id="cd16444">
    <property type="entry name" value="LipB"/>
    <property type="match status" value="1"/>
</dbReference>
<dbReference type="InterPro" id="IPR045864">
    <property type="entry name" value="aa-tRNA-synth_II/BPL/LPL"/>
</dbReference>
<comment type="function">
    <text evidence="6">Catalyzes the transfer of endogenously produced octanoic acid from octanoyl-acyl-carrier-protein onto the lipoyl domains of lipoate-dependent enzymes. Lipoyl-ACP can also act as a substrate although octanoyl-ACP is likely to be the physiological substrate.</text>
</comment>
<dbReference type="Pfam" id="PF21948">
    <property type="entry name" value="LplA-B_cat"/>
    <property type="match status" value="1"/>
</dbReference>
<dbReference type="EMBL" id="JARQZJ010000092">
    <property type="protein sequence ID" value="KAK9884137.1"/>
    <property type="molecule type" value="Genomic_DNA"/>
</dbReference>
<accession>A0AAW1UUI3</accession>
<evidence type="ECO:0000313" key="12">
    <source>
        <dbReference type="Proteomes" id="UP001431783"/>
    </source>
</evidence>
<dbReference type="PIRSF" id="PIRSF016262">
    <property type="entry name" value="LPLase"/>
    <property type="match status" value="1"/>
</dbReference>
<evidence type="ECO:0000256" key="7">
    <source>
        <dbReference type="PIRSR" id="PIRSR016262-1"/>
    </source>
</evidence>
<dbReference type="InterPro" id="IPR000544">
    <property type="entry name" value="Octanoyltransferase"/>
</dbReference>
<dbReference type="Proteomes" id="UP001431783">
    <property type="component" value="Unassembled WGS sequence"/>
</dbReference>
<evidence type="ECO:0000256" key="8">
    <source>
        <dbReference type="PIRSR" id="PIRSR016262-2"/>
    </source>
</evidence>
<gene>
    <name evidence="11" type="ORF">WA026_005088</name>
</gene>
<reference evidence="11 12" key="1">
    <citation type="submission" date="2023-03" db="EMBL/GenBank/DDBJ databases">
        <title>Genome insight into feeding habits of ladybird beetles.</title>
        <authorList>
            <person name="Li H.-S."/>
            <person name="Huang Y.-H."/>
            <person name="Pang H."/>
        </authorList>
    </citation>
    <scope>NUCLEOTIDE SEQUENCE [LARGE SCALE GENOMIC DNA]</scope>
    <source>
        <strain evidence="11">SYSU_2023b</strain>
        <tissue evidence="11">Whole body</tissue>
    </source>
</reference>
<dbReference type="NCBIfam" id="NF010925">
    <property type="entry name" value="PRK14345.1"/>
    <property type="match status" value="1"/>
</dbReference>
<keyword evidence="6" id="KW-0496">Mitochondrion</keyword>